<organism evidence="1">
    <name type="scientific">Megavirus courdo7</name>
    <dbReference type="NCBI Taxonomy" id="1128135"/>
    <lineage>
        <taxon>Viruses</taxon>
        <taxon>Varidnaviria</taxon>
        <taxon>Bamfordvirae</taxon>
        <taxon>Nucleocytoviricota</taxon>
        <taxon>Megaviricetes</taxon>
        <taxon>Imitervirales</taxon>
        <taxon>Mimiviridae</taxon>
        <taxon>Megamimivirinae</taxon>
        <taxon>Megavirus</taxon>
    </lineage>
</organism>
<gene>
    <name evidence="1" type="ORF">c7_L1198</name>
</gene>
<name>H2ECC2_9VIRU</name>
<reference evidence="1" key="1">
    <citation type="submission" date="2011-10" db="EMBL/GenBank/DDBJ databases">
        <title>Provirophages and transpovirons: unique mobilome of giant viruses.</title>
        <authorList>
            <person name="Desnues C."/>
            <person name="LaScola B."/>
            <person name="Yutin N."/>
            <person name="Fournous G."/>
            <person name="Koonin E."/>
            <person name="Raoult D."/>
        </authorList>
    </citation>
    <scope>NUCLEOTIDE SEQUENCE</scope>
    <source>
        <strain evidence="1">Mv13-c7</strain>
    </source>
</reference>
<accession>H2ECC2</accession>
<protein>
    <submittedName>
        <fullName evidence="1">Uncharacterized protein</fullName>
    </submittedName>
</protein>
<evidence type="ECO:0000313" key="1">
    <source>
        <dbReference type="EMBL" id="AEX62060.1"/>
    </source>
</evidence>
<dbReference type="EMBL" id="JN885992">
    <property type="protein sequence ID" value="AEX62060.1"/>
    <property type="molecule type" value="Genomic_DNA"/>
</dbReference>
<proteinExistence type="predicted"/>
<sequence>MEEFMERGYNRQLRVAIKRELDYRFCAKFVSRHIVTDNDADFLINIKGDNISDEDLDTHAQNIYLTRNNKRIELFY</sequence>